<evidence type="ECO:0000256" key="3">
    <source>
        <dbReference type="ARBA" id="ARBA00022692"/>
    </source>
</evidence>
<keyword evidence="3" id="KW-0812">Transmembrane</keyword>
<dbReference type="PANTHER" id="PTHR48041:SF78">
    <property type="entry name" value="ABC TRANSPORTER EXPRESSED IN TRACHEA, ISOFORM A"/>
    <property type="match status" value="1"/>
</dbReference>
<evidence type="ECO:0000313" key="6">
    <source>
        <dbReference type="EMBL" id="CAB4018451.1"/>
    </source>
</evidence>
<keyword evidence="6" id="KW-0067">ATP-binding</keyword>
<sequence length="279" mass="31901">MVLFKRALQSLIRDRLFTHLRVVSITAVGFLIGLLYLGIGNDGNKVFNNTGCLFFSLLFLMFTALMPTVLTFPTEKLVFIRKHLNNWYSLKSYYLAKTMADLPFQIIFPVIYCPIVYFMTEQPYDGIRYWQFLTITILTCLVAQSIGLLIGAVAPSLSTAVFVAPITGIPVLLFSGFFVNFETIPNYMQWLTYVSYARYSWEGIIVVIYGNNRAPLDCDVGRCIFRNCSDVLSTMDVKEDALELKGAKVYLNCVVLAGFFLVLRLVTYLVLRFRLWSHR</sequence>
<name>A0A7D9EU50_PARCT</name>
<keyword evidence="7" id="KW-1185">Reference proteome</keyword>
<dbReference type="Proteomes" id="UP001152795">
    <property type="component" value="Unassembled WGS sequence"/>
</dbReference>
<dbReference type="GO" id="GO:0005524">
    <property type="term" value="F:ATP binding"/>
    <property type="evidence" value="ECO:0007669"/>
    <property type="project" value="UniProtKB-KW"/>
</dbReference>
<dbReference type="EMBL" id="CACRXK020010011">
    <property type="protein sequence ID" value="CAB4018451.1"/>
    <property type="molecule type" value="Genomic_DNA"/>
</dbReference>
<keyword evidence="4" id="KW-1133">Transmembrane helix</keyword>
<dbReference type="InterPro" id="IPR013525">
    <property type="entry name" value="ABC2_TM"/>
</dbReference>
<comment type="caution">
    <text evidence="6">The sequence shown here is derived from an EMBL/GenBank/DDBJ whole genome shotgun (WGS) entry which is preliminary data.</text>
</comment>
<comment type="subcellular location">
    <subcellularLocation>
        <location evidence="1">Membrane</location>
        <topology evidence="1">Multi-pass membrane protein</topology>
    </subcellularLocation>
</comment>
<reference evidence="6" key="1">
    <citation type="submission" date="2020-04" db="EMBL/GenBank/DDBJ databases">
        <authorList>
            <person name="Alioto T."/>
            <person name="Alioto T."/>
            <person name="Gomez Garrido J."/>
        </authorList>
    </citation>
    <scope>NUCLEOTIDE SEQUENCE</scope>
    <source>
        <strain evidence="6">A484AB</strain>
    </source>
</reference>
<dbReference type="GO" id="GO:0005886">
    <property type="term" value="C:plasma membrane"/>
    <property type="evidence" value="ECO:0007669"/>
    <property type="project" value="TreeGrafter"/>
</dbReference>
<organism evidence="6 7">
    <name type="scientific">Paramuricea clavata</name>
    <name type="common">Red gorgonian</name>
    <name type="synonym">Violescent sea-whip</name>
    <dbReference type="NCBI Taxonomy" id="317549"/>
    <lineage>
        <taxon>Eukaryota</taxon>
        <taxon>Metazoa</taxon>
        <taxon>Cnidaria</taxon>
        <taxon>Anthozoa</taxon>
        <taxon>Octocorallia</taxon>
        <taxon>Malacalcyonacea</taxon>
        <taxon>Plexauridae</taxon>
        <taxon>Paramuricea</taxon>
    </lineage>
</organism>
<dbReference type="PANTHER" id="PTHR48041">
    <property type="entry name" value="ABC TRANSPORTER G FAMILY MEMBER 28"/>
    <property type="match status" value="1"/>
</dbReference>
<protein>
    <submittedName>
        <fullName evidence="6">ATP-binding cassette sub-family G member 4-like</fullName>
    </submittedName>
</protein>
<keyword evidence="2" id="KW-0813">Transport</keyword>
<accession>A0A7D9EU50</accession>
<keyword evidence="5" id="KW-0472">Membrane</keyword>
<dbReference type="GO" id="GO:0140359">
    <property type="term" value="F:ABC-type transporter activity"/>
    <property type="evidence" value="ECO:0007669"/>
    <property type="project" value="InterPro"/>
</dbReference>
<dbReference type="OrthoDB" id="66620at2759"/>
<proteinExistence type="predicted"/>
<evidence type="ECO:0000256" key="4">
    <source>
        <dbReference type="ARBA" id="ARBA00022989"/>
    </source>
</evidence>
<evidence type="ECO:0000256" key="5">
    <source>
        <dbReference type="ARBA" id="ARBA00023136"/>
    </source>
</evidence>
<evidence type="ECO:0000256" key="1">
    <source>
        <dbReference type="ARBA" id="ARBA00004141"/>
    </source>
</evidence>
<dbReference type="InterPro" id="IPR050352">
    <property type="entry name" value="ABCG_transporters"/>
</dbReference>
<evidence type="ECO:0000256" key="2">
    <source>
        <dbReference type="ARBA" id="ARBA00022448"/>
    </source>
</evidence>
<keyword evidence="6" id="KW-0547">Nucleotide-binding</keyword>
<gene>
    <name evidence="6" type="ORF">PACLA_8A037146</name>
</gene>
<dbReference type="Pfam" id="PF01061">
    <property type="entry name" value="ABC2_membrane"/>
    <property type="match status" value="1"/>
</dbReference>
<dbReference type="AlphaFoldDB" id="A0A7D9EU50"/>
<evidence type="ECO:0000313" key="7">
    <source>
        <dbReference type="Proteomes" id="UP001152795"/>
    </source>
</evidence>